<accession>A0A1X9LP21</accession>
<feature type="transmembrane region" description="Helical" evidence="2">
    <location>
        <begin position="452"/>
        <end position="471"/>
    </location>
</feature>
<keyword evidence="2" id="KW-0812">Transmembrane</keyword>
<dbReference type="SUPFAM" id="SSF56601">
    <property type="entry name" value="beta-lactamase/transpeptidase-like"/>
    <property type="match status" value="1"/>
</dbReference>
<gene>
    <name evidence="4" type="ORF">B5808_18165</name>
</gene>
<dbReference type="AlphaFoldDB" id="A0A1X9LP21"/>
<evidence type="ECO:0000313" key="4">
    <source>
        <dbReference type="EMBL" id="ARJ06936.1"/>
    </source>
</evidence>
<dbReference type="Proteomes" id="UP000192775">
    <property type="component" value="Chromosome"/>
</dbReference>
<name>A0A1X9LP21_9MICO</name>
<dbReference type="PROSITE" id="PS51318">
    <property type="entry name" value="TAT"/>
    <property type="match status" value="1"/>
</dbReference>
<dbReference type="EMBL" id="CP020715">
    <property type="protein sequence ID" value="ARJ06936.1"/>
    <property type="molecule type" value="Genomic_DNA"/>
</dbReference>
<dbReference type="InterPro" id="IPR001466">
    <property type="entry name" value="Beta-lactam-related"/>
</dbReference>
<dbReference type="KEGG" id="cphy:B5808_18165"/>
<protein>
    <submittedName>
        <fullName evidence="4">Uncharacterized protein</fullName>
    </submittedName>
</protein>
<dbReference type="InterPro" id="IPR006311">
    <property type="entry name" value="TAT_signal"/>
</dbReference>
<feature type="chain" id="PRO_5043870481" evidence="3">
    <location>
        <begin position="34"/>
        <end position="481"/>
    </location>
</feature>
<dbReference type="PANTHER" id="PTHR46825:SF9">
    <property type="entry name" value="BETA-LACTAMASE-RELATED DOMAIN-CONTAINING PROTEIN"/>
    <property type="match status" value="1"/>
</dbReference>
<sequence>MSAQLITRRRRAGVTALLTAAGVLLATAGPAAAESAKAATSMTPQLHEAIEARIAEFQAQVGAPGISVAVVMPGADGTGPEVTTFVTGTPTLGSGLSVDPTTQFEIGSETKVFTSDLLASLVAEGRVSLDDPVQQYAPAGTTVPVWTDPDTGQVTQITLRDLATHQAALPDSALNYWTPCDGVPGECNPQPHYTRELLWEGLAQTQLLWKPGTNWLYSNFGFGILGTILADLVEPPSGSERPAYEAVIRKTFVDALGMTSTTLGTGPRIATPYASDGSSTIYWDDTNALAGEGGLVSDVVDMATWTKAHLGYLPADAPQGVQTMKDTLQPQSTITTYCQAPDDCSPVTDFQMGLAWQLYPAGTNGIDAAWAFKNGGTAGFSADTTLAPDRGIGVTTMWNIQRASGSDPELGIQLLKLILQHEDKPVPDDKPHGEHHEPAALADTGSSGAETVLPVLLGLSLLALGAVLVVRRPRRPVSPRR</sequence>
<reference evidence="4 5" key="1">
    <citation type="submission" date="2017-04" db="EMBL/GenBank/DDBJ databases">
        <authorList>
            <person name="Afonso C.L."/>
            <person name="Miller P.J."/>
            <person name="Scott M.A."/>
            <person name="Spackman E."/>
            <person name="Goraichik I."/>
            <person name="Dimitrov K.M."/>
            <person name="Suarez D.L."/>
            <person name="Swayne D.E."/>
        </authorList>
    </citation>
    <scope>NUCLEOTIDE SEQUENCE [LARGE SCALE GENOMIC DNA]</scope>
    <source>
        <strain evidence="5">XA(T)</strain>
    </source>
</reference>
<dbReference type="InterPro" id="IPR012338">
    <property type="entry name" value="Beta-lactam/transpept-like"/>
</dbReference>
<evidence type="ECO:0000256" key="1">
    <source>
        <dbReference type="SAM" id="MobiDB-lite"/>
    </source>
</evidence>
<keyword evidence="5" id="KW-1185">Reference proteome</keyword>
<keyword evidence="2" id="KW-0472">Membrane</keyword>
<feature type="signal peptide" evidence="3">
    <location>
        <begin position="1"/>
        <end position="33"/>
    </location>
</feature>
<feature type="region of interest" description="Disordered" evidence="1">
    <location>
        <begin position="423"/>
        <end position="445"/>
    </location>
</feature>
<keyword evidence="3" id="KW-0732">Signal</keyword>
<organism evidence="4 5">
    <name type="scientific">Cnuibacter physcomitrellae</name>
    <dbReference type="NCBI Taxonomy" id="1619308"/>
    <lineage>
        <taxon>Bacteria</taxon>
        <taxon>Bacillati</taxon>
        <taxon>Actinomycetota</taxon>
        <taxon>Actinomycetes</taxon>
        <taxon>Micrococcales</taxon>
        <taxon>Microbacteriaceae</taxon>
        <taxon>Cnuibacter</taxon>
    </lineage>
</organism>
<dbReference type="Pfam" id="PF00144">
    <property type="entry name" value="Beta-lactamase"/>
    <property type="match status" value="1"/>
</dbReference>
<dbReference type="STRING" id="1619308.B5808_18165"/>
<dbReference type="RefSeq" id="WP_085021074.1">
    <property type="nucleotide sequence ID" value="NZ_BMHD01000001.1"/>
</dbReference>
<keyword evidence="2" id="KW-1133">Transmembrane helix</keyword>
<dbReference type="PANTHER" id="PTHR46825">
    <property type="entry name" value="D-ALANYL-D-ALANINE-CARBOXYPEPTIDASE/ENDOPEPTIDASE AMPH"/>
    <property type="match status" value="1"/>
</dbReference>
<dbReference type="InterPro" id="IPR050491">
    <property type="entry name" value="AmpC-like"/>
</dbReference>
<feature type="compositionally biased region" description="Basic and acidic residues" evidence="1">
    <location>
        <begin position="423"/>
        <end position="438"/>
    </location>
</feature>
<dbReference type="Gene3D" id="3.40.710.10">
    <property type="entry name" value="DD-peptidase/beta-lactamase superfamily"/>
    <property type="match status" value="1"/>
</dbReference>
<evidence type="ECO:0000256" key="3">
    <source>
        <dbReference type="SAM" id="SignalP"/>
    </source>
</evidence>
<evidence type="ECO:0000256" key="2">
    <source>
        <dbReference type="SAM" id="Phobius"/>
    </source>
</evidence>
<evidence type="ECO:0000313" key="5">
    <source>
        <dbReference type="Proteomes" id="UP000192775"/>
    </source>
</evidence>
<proteinExistence type="predicted"/>